<organism evidence="6 7">
    <name type="scientific">Desulfotalea psychrophila</name>
    <dbReference type="NCBI Taxonomy" id="84980"/>
    <lineage>
        <taxon>Bacteria</taxon>
        <taxon>Pseudomonadati</taxon>
        <taxon>Thermodesulfobacteriota</taxon>
        <taxon>Desulfobulbia</taxon>
        <taxon>Desulfobulbales</taxon>
        <taxon>Desulfocapsaceae</taxon>
        <taxon>Desulfotalea</taxon>
    </lineage>
</organism>
<sequence>MTKKTNLDDKQSTEPSVAPQPKAKEKEKKLYDVVFFHKWCKSCGLCSAFCTKKIIQTDDTGLPYIKKMDSCIGCQFCEIHCPDFAITVKERHPKRRRQNGKC</sequence>
<evidence type="ECO:0000256" key="2">
    <source>
        <dbReference type="ARBA" id="ARBA00023004"/>
    </source>
</evidence>
<evidence type="ECO:0000256" key="1">
    <source>
        <dbReference type="ARBA" id="ARBA00022723"/>
    </source>
</evidence>
<dbReference type="PROSITE" id="PS51379">
    <property type="entry name" value="4FE4S_FER_2"/>
    <property type="match status" value="2"/>
</dbReference>
<keyword evidence="3" id="KW-0411">Iron-sulfur</keyword>
<evidence type="ECO:0000313" key="6">
    <source>
        <dbReference type="EMBL" id="MBN4067906.1"/>
    </source>
</evidence>
<feature type="compositionally biased region" description="Basic and acidic residues" evidence="4">
    <location>
        <begin position="1"/>
        <end position="12"/>
    </location>
</feature>
<protein>
    <submittedName>
        <fullName evidence="6">4Fe-4S binding protein</fullName>
    </submittedName>
</protein>
<dbReference type="InterPro" id="IPR017896">
    <property type="entry name" value="4Fe4S_Fe-S-bd"/>
</dbReference>
<dbReference type="Proteomes" id="UP000717534">
    <property type="component" value="Unassembled WGS sequence"/>
</dbReference>
<keyword evidence="7" id="KW-1185">Reference proteome</keyword>
<reference evidence="6 7" key="1">
    <citation type="submission" date="2021-02" db="EMBL/GenBank/DDBJ databases">
        <title>Activity-based single-cell genomes from oceanic crustal fluid captures similar information to metagenomic and metatranscriptomic surveys with orders of magnitude less sampling.</title>
        <authorList>
            <person name="D'Angelo T.S."/>
            <person name="Orcutt B.N."/>
        </authorList>
    </citation>
    <scope>NUCLEOTIDE SEQUENCE [LARGE SCALE GENOMIC DNA]</scope>
    <source>
        <strain evidence="6">AH-315-G02</strain>
    </source>
</reference>
<gene>
    <name evidence="6" type="ORF">JYU06_00060</name>
</gene>
<dbReference type="PANTHER" id="PTHR43122">
    <property type="entry name" value="FERREDOXIN SUBUNIT OF PYRUVATE:FLAVODOXIN OXIDOREDUCTASE-RELATED"/>
    <property type="match status" value="1"/>
</dbReference>
<name>A0ABS3AT16_9BACT</name>
<dbReference type="Pfam" id="PF00037">
    <property type="entry name" value="Fer4"/>
    <property type="match status" value="1"/>
</dbReference>
<dbReference type="EMBL" id="JAFITO010000001">
    <property type="protein sequence ID" value="MBN4067906.1"/>
    <property type="molecule type" value="Genomic_DNA"/>
</dbReference>
<evidence type="ECO:0000259" key="5">
    <source>
        <dbReference type="PROSITE" id="PS51379"/>
    </source>
</evidence>
<dbReference type="Gene3D" id="3.30.70.20">
    <property type="match status" value="1"/>
</dbReference>
<feature type="domain" description="4Fe-4S ferredoxin-type" evidence="5">
    <location>
        <begin position="61"/>
        <end position="91"/>
    </location>
</feature>
<dbReference type="InterPro" id="IPR017900">
    <property type="entry name" value="4Fe4S_Fe_S_CS"/>
</dbReference>
<proteinExistence type="predicted"/>
<evidence type="ECO:0000256" key="3">
    <source>
        <dbReference type="ARBA" id="ARBA00023014"/>
    </source>
</evidence>
<evidence type="ECO:0000313" key="7">
    <source>
        <dbReference type="Proteomes" id="UP000717534"/>
    </source>
</evidence>
<feature type="domain" description="4Fe-4S ferredoxin-type" evidence="5">
    <location>
        <begin position="31"/>
        <end position="60"/>
    </location>
</feature>
<dbReference type="PROSITE" id="PS00198">
    <property type="entry name" value="4FE4S_FER_1"/>
    <property type="match status" value="1"/>
</dbReference>
<dbReference type="PANTHER" id="PTHR43122:SF1">
    <property type="entry name" value="IRON-SULFUR-BINDING PROTEIN"/>
    <property type="match status" value="1"/>
</dbReference>
<feature type="region of interest" description="Disordered" evidence="4">
    <location>
        <begin position="1"/>
        <end position="26"/>
    </location>
</feature>
<keyword evidence="2" id="KW-0408">Iron</keyword>
<comment type="caution">
    <text evidence="6">The sequence shown here is derived from an EMBL/GenBank/DDBJ whole genome shotgun (WGS) entry which is preliminary data.</text>
</comment>
<accession>A0ABS3AT16</accession>
<keyword evidence="1" id="KW-0479">Metal-binding</keyword>
<evidence type="ECO:0000256" key="4">
    <source>
        <dbReference type="SAM" id="MobiDB-lite"/>
    </source>
</evidence>
<dbReference type="SUPFAM" id="SSF54862">
    <property type="entry name" value="4Fe-4S ferredoxins"/>
    <property type="match status" value="1"/>
</dbReference>